<evidence type="ECO:0000256" key="1">
    <source>
        <dbReference type="SAM" id="Phobius"/>
    </source>
</evidence>
<evidence type="ECO:0000259" key="2">
    <source>
        <dbReference type="Pfam" id="PF14501"/>
    </source>
</evidence>
<dbReference type="PANTHER" id="PTHR40448:SF1">
    <property type="entry name" value="TWO-COMPONENT SENSOR HISTIDINE KINASE"/>
    <property type="match status" value="1"/>
</dbReference>
<dbReference type="GO" id="GO:0005524">
    <property type="term" value="F:ATP binding"/>
    <property type="evidence" value="ECO:0007669"/>
    <property type="project" value="UniProtKB-KW"/>
</dbReference>
<reference evidence="3 4" key="1">
    <citation type="submission" date="2019-09" db="EMBL/GenBank/DDBJ databases">
        <authorList>
            <person name="Valk L.C."/>
        </authorList>
    </citation>
    <scope>NUCLEOTIDE SEQUENCE [LARGE SCALE GENOMIC DNA]</scope>
    <source>
        <strain evidence="3">GalUA</strain>
    </source>
</reference>
<dbReference type="Gene3D" id="3.30.565.10">
    <property type="entry name" value="Histidine kinase-like ATPase, C-terminal domain"/>
    <property type="match status" value="1"/>
</dbReference>
<keyword evidence="1" id="KW-0472">Membrane</keyword>
<dbReference type="GO" id="GO:0042802">
    <property type="term" value="F:identical protein binding"/>
    <property type="evidence" value="ECO:0007669"/>
    <property type="project" value="TreeGrafter"/>
</dbReference>
<keyword evidence="3" id="KW-0547">Nucleotide-binding</keyword>
<dbReference type="Proteomes" id="UP000461768">
    <property type="component" value="Unassembled WGS sequence"/>
</dbReference>
<dbReference type="AlphaFoldDB" id="A0A7V7QI63"/>
<keyword evidence="3" id="KW-0067">ATP-binding</keyword>
<dbReference type="PANTHER" id="PTHR40448">
    <property type="entry name" value="TWO-COMPONENT SENSOR HISTIDINE KINASE"/>
    <property type="match status" value="1"/>
</dbReference>
<gene>
    <name evidence="3" type="ORF">F7O84_15435</name>
</gene>
<dbReference type="InterPro" id="IPR036890">
    <property type="entry name" value="HATPase_C_sf"/>
</dbReference>
<keyword evidence="4" id="KW-1185">Reference proteome</keyword>
<comment type="caution">
    <text evidence="3">The sequence shown here is derived from an EMBL/GenBank/DDBJ whole genome shotgun (WGS) entry which is preliminary data.</text>
</comment>
<organism evidence="3 4">
    <name type="scientific">Candidatus Galacturonatibacter soehngenii</name>
    <dbReference type="NCBI Taxonomy" id="2307010"/>
    <lineage>
        <taxon>Bacteria</taxon>
        <taxon>Bacillati</taxon>
        <taxon>Bacillota</taxon>
        <taxon>Clostridia</taxon>
        <taxon>Lachnospirales</taxon>
        <taxon>Lachnospiraceae</taxon>
        <taxon>Candidatus Galacturonatibacter</taxon>
    </lineage>
</organism>
<protein>
    <submittedName>
        <fullName evidence="3">ATP-binding protein</fullName>
    </submittedName>
</protein>
<feature type="transmembrane region" description="Helical" evidence="1">
    <location>
        <begin position="187"/>
        <end position="209"/>
    </location>
</feature>
<keyword evidence="1" id="KW-1133">Transmembrane helix</keyword>
<keyword evidence="1" id="KW-0812">Transmembrane</keyword>
<dbReference type="EMBL" id="WAGX01000007">
    <property type="protein sequence ID" value="KAB1435770.1"/>
    <property type="molecule type" value="Genomic_DNA"/>
</dbReference>
<proteinExistence type="predicted"/>
<feature type="domain" description="Sensor histidine kinase NatK-like C-terminal" evidence="2">
    <location>
        <begin position="327"/>
        <end position="436"/>
    </location>
</feature>
<reference evidence="3 4" key="2">
    <citation type="submission" date="2020-02" db="EMBL/GenBank/DDBJ databases">
        <title>Candidatus Galacturonibacter soehngenii shows hetero-acetogenic catabolism of galacturonic acid but lacks a canonical carbon monoxide dehydrogenase/acetyl-CoA synthase complex.</title>
        <authorList>
            <person name="Diender M."/>
            <person name="Stouten G.R."/>
            <person name="Petersen J.F."/>
            <person name="Nielsen P.H."/>
            <person name="Dueholm M.S."/>
            <person name="Pronk J.T."/>
            <person name="Van Loosdrecht M.C.M."/>
        </authorList>
    </citation>
    <scope>NUCLEOTIDE SEQUENCE [LARGE SCALE GENOMIC DNA]</scope>
    <source>
        <strain evidence="3">GalUA</strain>
    </source>
</reference>
<name>A0A7V7QI63_9FIRM</name>
<feature type="transmembrane region" description="Helical" evidence="1">
    <location>
        <begin position="80"/>
        <end position="103"/>
    </location>
</feature>
<dbReference type="Pfam" id="PF14501">
    <property type="entry name" value="HATPase_c_5"/>
    <property type="match status" value="1"/>
</dbReference>
<feature type="transmembrane region" description="Helical" evidence="1">
    <location>
        <begin position="33"/>
        <end position="50"/>
    </location>
</feature>
<feature type="transmembrane region" description="Helical" evidence="1">
    <location>
        <begin position="151"/>
        <end position="175"/>
    </location>
</feature>
<feature type="transmembrane region" description="Helical" evidence="1">
    <location>
        <begin position="6"/>
        <end position="26"/>
    </location>
</feature>
<accession>A0A7V7QI63</accession>
<feature type="transmembrane region" description="Helical" evidence="1">
    <location>
        <begin position="56"/>
        <end position="73"/>
    </location>
</feature>
<evidence type="ECO:0000313" key="4">
    <source>
        <dbReference type="Proteomes" id="UP000461768"/>
    </source>
</evidence>
<evidence type="ECO:0000313" key="3">
    <source>
        <dbReference type="EMBL" id="KAB1435770.1"/>
    </source>
</evidence>
<sequence length="442" mass="51038">MIIIILNYLTDICKLSILIFGIFRIHSSKKNRTAFFIISFCILFLLLFRSRLSPELITYISVIMAITTVYIMTGKWNKIFIVLACYLLISFMDLLSGGIVALLSKRSIDEILKHPILDQLCNFPSLIFLFILLLVLLKIRGNDNTLVKVNYNLIGVMTIGIIGALLYIAPIQVMAIKSNESMYKLPLILGVTSSGGVLLFVYMALIMMYHKNRYYKENLKISEELLISQQNYFRTLLKNGEDTKKFRHDITHHINCLIELQKANKYEELKDYLLHMGNQTQKFKTNVDTGNDIINIILDDILSIYSKYDIKIKWKGYFPEETRFSNMDICILFSNLLKNSIESEIKWRNQFINNAPTTETKINVCIKNVNKALFIKLTNNTIEPIKSNKWNVIPTTKSNKHEHGFGTKNINAIVKKYGGTLTYTCEQNLFVTEILFENIIKV</sequence>
<dbReference type="InterPro" id="IPR032834">
    <property type="entry name" value="NatK-like_C"/>
</dbReference>
<feature type="transmembrane region" description="Helical" evidence="1">
    <location>
        <begin position="123"/>
        <end position="139"/>
    </location>
</feature>